<dbReference type="PROSITE" id="PS50112">
    <property type="entry name" value="PAS"/>
    <property type="match status" value="1"/>
</dbReference>
<evidence type="ECO:0000256" key="2">
    <source>
        <dbReference type="SAM" id="MobiDB-lite"/>
    </source>
</evidence>
<dbReference type="SUPFAM" id="SSF55785">
    <property type="entry name" value="PYP-like sensor domain (PAS domain)"/>
    <property type="match status" value="1"/>
</dbReference>
<feature type="transmembrane region" description="Helical" evidence="3">
    <location>
        <begin position="361"/>
        <end position="382"/>
    </location>
</feature>
<dbReference type="SUPFAM" id="SSF48097">
    <property type="entry name" value="Regulator of G-protein signaling, RGS"/>
    <property type="match status" value="1"/>
</dbReference>
<accession>A0AAW2YJ81</accession>
<dbReference type="InterPro" id="IPR035965">
    <property type="entry name" value="PAS-like_dom_sf"/>
</dbReference>
<evidence type="ECO:0000256" key="3">
    <source>
        <dbReference type="SAM" id="Phobius"/>
    </source>
</evidence>
<feature type="transmembrane region" description="Helical" evidence="3">
    <location>
        <begin position="43"/>
        <end position="70"/>
    </location>
</feature>
<dbReference type="PANTHER" id="PTHR10845">
    <property type="entry name" value="REGULATOR OF G PROTEIN SIGNALING"/>
    <property type="match status" value="1"/>
</dbReference>
<feature type="domain" description="PAS" evidence="4">
    <location>
        <begin position="416"/>
        <end position="457"/>
    </location>
</feature>
<dbReference type="Pfam" id="PF00615">
    <property type="entry name" value="RGS"/>
    <property type="match status" value="1"/>
</dbReference>
<dbReference type="AlphaFoldDB" id="A0AAW2YJ81"/>
<name>A0AAW2YJ81_9EUKA</name>
<dbReference type="PANTHER" id="PTHR10845:SF192">
    <property type="entry name" value="DOUBLE HIT, ISOFORM B"/>
    <property type="match status" value="1"/>
</dbReference>
<dbReference type="InterPro" id="IPR044926">
    <property type="entry name" value="RGS_subdomain_2"/>
</dbReference>
<proteinExistence type="predicted"/>
<dbReference type="SMART" id="SM00091">
    <property type="entry name" value="PAS"/>
    <property type="match status" value="1"/>
</dbReference>
<dbReference type="InterPro" id="IPR000014">
    <property type="entry name" value="PAS"/>
</dbReference>
<keyword evidence="3" id="KW-1133">Transmembrane helix</keyword>
<feature type="coiled-coil region" evidence="1">
    <location>
        <begin position="524"/>
        <end position="551"/>
    </location>
</feature>
<dbReference type="PROSITE" id="PS50132">
    <property type="entry name" value="RGS"/>
    <property type="match status" value="1"/>
</dbReference>
<dbReference type="InterPro" id="IPR036305">
    <property type="entry name" value="RGS_sf"/>
</dbReference>
<dbReference type="InterPro" id="IPR013767">
    <property type="entry name" value="PAS_fold"/>
</dbReference>
<feature type="region of interest" description="Disordered" evidence="2">
    <location>
        <begin position="1"/>
        <end position="27"/>
    </location>
</feature>
<evidence type="ECO:0000313" key="7">
    <source>
        <dbReference type="Proteomes" id="UP001431209"/>
    </source>
</evidence>
<keyword evidence="3" id="KW-0812">Transmembrane</keyword>
<feature type="compositionally biased region" description="Low complexity" evidence="2">
    <location>
        <begin position="1"/>
        <end position="12"/>
    </location>
</feature>
<comment type="caution">
    <text evidence="6">The sequence shown here is derived from an EMBL/GenBank/DDBJ whole genome shotgun (WGS) entry which is preliminary data.</text>
</comment>
<evidence type="ECO:0000259" key="4">
    <source>
        <dbReference type="PROSITE" id="PS50112"/>
    </source>
</evidence>
<dbReference type="InterPro" id="IPR016137">
    <property type="entry name" value="RGS"/>
</dbReference>
<dbReference type="EMBL" id="JAOPGA020000191">
    <property type="protein sequence ID" value="KAL0477536.1"/>
    <property type="molecule type" value="Genomic_DNA"/>
</dbReference>
<organism evidence="6 7">
    <name type="scientific">Acrasis kona</name>
    <dbReference type="NCBI Taxonomy" id="1008807"/>
    <lineage>
        <taxon>Eukaryota</taxon>
        <taxon>Discoba</taxon>
        <taxon>Heterolobosea</taxon>
        <taxon>Tetramitia</taxon>
        <taxon>Eutetramitia</taxon>
        <taxon>Acrasidae</taxon>
        <taxon>Acrasis</taxon>
    </lineage>
</organism>
<keyword evidence="3" id="KW-0472">Membrane</keyword>
<dbReference type="Pfam" id="PF00989">
    <property type="entry name" value="PAS"/>
    <property type="match status" value="1"/>
</dbReference>
<evidence type="ECO:0000313" key="6">
    <source>
        <dbReference type="EMBL" id="KAL0477536.1"/>
    </source>
</evidence>
<protein>
    <submittedName>
        <fullName evidence="6">Regulator of G-protein signaling</fullName>
    </submittedName>
</protein>
<reference evidence="6 7" key="1">
    <citation type="submission" date="2024-03" db="EMBL/GenBank/DDBJ databases">
        <title>The Acrasis kona genome and developmental transcriptomes reveal deep origins of eukaryotic multicellular pathways.</title>
        <authorList>
            <person name="Sheikh S."/>
            <person name="Fu C.-J."/>
            <person name="Brown M.W."/>
            <person name="Baldauf S.L."/>
        </authorList>
    </citation>
    <scope>NUCLEOTIDE SEQUENCE [LARGE SCALE GENOMIC DNA]</scope>
    <source>
        <strain evidence="6 7">ATCC MYA-3509</strain>
    </source>
</reference>
<dbReference type="CDD" id="cd00130">
    <property type="entry name" value="PAS"/>
    <property type="match status" value="1"/>
</dbReference>
<keyword evidence="1" id="KW-0175">Coiled coil</keyword>
<keyword evidence="7" id="KW-1185">Reference proteome</keyword>
<evidence type="ECO:0000256" key="1">
    <source>
        <dbReference type="SAM" id="Coils"/>
    </source>
</evidence>
<dbReference type="Gene3D" id="3.30.450.20">
    <property type="entry name" value="PAS domain"/>
    <property type="match status" value="1"/>
</dbReference>
<sequence length="672" mass="76209">MQTQQPKTQTPSSKKKTSDHSSSNTNKPVARKKNFLLQNVFSFYNIGIVISSIIIFLIGTAIGVPLFFVFQGQDKESGREQLKASLLYQVEGIYNSLVPMYKLSGSLSEFYKELNGSVGINYVNDFKPFVERTDLFVHGLVSTAISIIVNDTTQLQQRMRSKGGFYTNFTAEVKQPLGTTVAIIIAAAPAKFSFIIGKDTTYEPSLKDVYLKVAATKKNACGPRRPFLAQDGEKGGGYSILYYQPILDGSNLLGVSSTGLNLNAFFTNALLPGTASRIVQQVFDVTNGTSEFLYSSATDEQVPFGVPASQMTELQHVSMQRMYEYSEYQDVNVADRTWRVFYIPTTDYLGSFNSGTKWMAIIIYLVVCVVFTIMVIFMMKVWEYYNNQSKLDKERMLTAQKYQDNIQAMMNRISDADARIATVINAIPDFVIVINNSGCIVMANASFSRQFGTTSNDYDKHLNISMFFPDLEESFYVKLSESTSINTSAKTRFNSIVPVQVIVRTLDSSDDLEEEAYVIVARNLSDREKLLDNIENQKRHLSNMLKHAEFDAHFHKDEKFRKAFLAFCKNNRTEENGLFLEEVRRYKKSAVEKRAEKQFYIFSNFIKIGSPHQLNISSELSTHMESRLNKSLGDSDLFNNIEELIKSEIVVDLYPRFLNQEKKKSYVSEPLI</sequence>
<dbReference type="CDD" id="cd07440">
    <property type="entry name" value="RGS"/>
    <property type="match status" value="1"/>
</dbReference>
<feature type="domain" description="RGS" evidence="5">
    <location>
        <begin position="561"/>
        <end position="667"/>
    </location>
</feature>
<dbReference type="Gene3D" id="1.10.167.10">
    <property type="entry name" value="Regulator of G-protein Signalling 4, domain 2"/>
    <property type="match status" value="1"/>
</dbReference>
<dbReference type="SMART" id="SM00315">
    <property type="entry name" value="RGS"/>
    <property type="match status" value="1"/>
</dbReference>
<gene>
    <name evidence="6" type="ORF">AKO1_010845</name>
</gene>
<evidence type="ECO:0000259" key="5">
    <source>
        <dbReference type="PROSITE" id="PS50132"/>
    </source>
</evidence>
<dbReference type="Proteomes" id="UP001431209">
    <property type="component" value="Unassembled WGS sequence"/>
</dbReference>
<dbReference type="GO" id="GO:0006355">
    <property type="term" value="P:regulation of DNA-templated transcription"/>
    <property type="evidence" value="ECO:0007669"/>
    <property type="project" value="InterPro"/>
</dbReference>